<dbReference type="PANTHER" id="PTHR11236:SF9">
    <property type="entry name" value="ANTHRANILATE SYNTHASE COMPONENT 1"/>
    <property type="match status" value="1"/>
</dbReference>
<protein>
    <submittedName>
        <fullName evidence="1">Uncharacterized protein</fullName>
    </submittedName>
</protein>
<evidence type="ECO:0000313" key="1">
    <source>
        <dbReference type="EMBL" id="KAI5328802.1"/>
    </source>
</evidence>
<proteinExistence type="predicted"/>
<dbReference type="EMBL" id="JAJFAZ020000005">
    <property type="protein sequence ID" value="KAI5328802.1"/>
    <property type="molecule type" value="Genomic_DNA"/>
</dbReference>
<sequence>MSQSLVQVTGELQDALTCWDALRAALPVGNVTRRGPYSGGIGAVSFSGDMDIALALRTMVFTTGSRFDTLDFYKDAI</sequence>
<dbReference type="SUPFAM" id="SSF56322">
    <property type="entry name" value="ADC synthase"/>
    <property type="match status" value="1"/>
</dbReference>
<dbReference type="PANTHER" id="PTHR11236">
    <property type="entry name" value="AMINOBENZOATE/ANTHRANILATE SYNTHASE"/>
    <property type="match status" value="1"/>
</dbReference>
<dbReference type="GO" id="GO:0000162">
    <property type="term" value="P:L-tryptophan biosynthetic process"/>
    <property type="evidence" value="ECO:0007669"/>
    <property type="project" value="TreeGrafter"/>
</dbReference>
<organism evidence="1 2">
    <name type="scientific">Prunus dulcis</name>
    <name type="common">Almond</name>
    <name type="synonym">Amygdalus dulcis</name>
    <dbReference type="NCBI Taxonomy" id="3755"/>
    <lineage>
        <taxon>Eukaryota</taxon>
        <taxon>Viridiplantae</taxon>
        <taxon>Streptophyta</taxon>
        <taxon>Embryophyta</taxon>
        <taxon>Tracheophyta</taxon>
        <taxon>Spermatophyta</taxon>
        <taxon>Magnoliopsida</taxon>
        <taxon>eudicotyledons</taxon>
        <taxon>Gunneridae</taxon>
        <taxon>Pentapetalae</taxon>
        <taxon>rosids</taxon>
        <taxon>fabids</taxon>
        <taxon>Rosales</taxon>
        <taxon>Rosaceae</taxon>
        <taxon>Amygdaloideae</taxon>
        <taxon>Amygdaleae</taxon>
        <taxon>Prunus</taxon>
    </lineage>
</organism>
<dbReference type="PRINTS" id="PR00095">
    <property type="entry name" value="ANTSNTHASEI"/>
</dbReference>
<dbReference type="AlphaFoldDB" id="A0AAD4VS04"/>
<dbReference type="InterPro" id="IPR005801">
    <property type="entry name" value="ADC_synthase"/>
</dbReference>
<accession>A0AAD4VS04</accession>
<dbReference type="Proteomes" id="UP001054821">
    <property type="component" value="Chromosome 5"/>
</dbReference>
<name>A0AAD4VS04_PRUDU</name>
<keyword evidence="2" id="KW-1185">Reference proteome</keyword>
<dbReference type="Gene3D" id="3.60.120.10">
    <property type="entry name" value="Anthranilate synthase"/>
    <property type="match status" value="1"/>
</dbReference>
<reference evidence="1 2" key="1">
    <citation type="journal article" date="2022" name="G3 (Bethesda)">
        <title>Whole-genome sequence and methylome profiling of the almond [Prunus dulcis (Mill.) D.A. Webb] cultivar 'Nonpareil'.</title>
        <authorList>
            <person name="D'Amico-Willman K.M."/>
            <person name="Ouma W.Z."/>
            <person name="Meulia T."/>
            <person name="Sideli G.M."/>
            <person name="Gradziel T.M."/>
            <person name="Fresnedo-Ramirez J."/>
        </authorList>
    </citation>
    <scope>NUCLEOTIDE SEQUENCE [LARGE SCALE GENOMIC DNA]</scope>
    <source>
        <strain evidence="1">Clone GOH B32 T37-40</strain>
    </source>
</reference>
<comment type="caution">
    <text evidence="1">The sequence shown here is derived from an EMBL/GenBank/DDBJ whole genome shotgun (WGS) entry which is preliminary data.</text>
</comment>
<evidence type="ECO:0000313" key="2">
    <source>
        <dbReference type="Proteomes" id="UP001054821"/>
    </source>
</evidence>
<dbReference type="InterPro" id="IPR019999">
    <property type="entry name" value="Anth_synth_I-like"/>
</dbReference>
<gene>
    <name evidence="1" type="ORF">L3X38_028199</name>
</gene>